<dbReference type="PROSITE" id="PS50893">
    <property type="entry name" value="ABC_TRANSPORTER_2"/>
    <property type="match status" value="1"/>
</dbReference>
<evidence type="ECO:0000313" key="4">
    <source>
        <dbReference type="EMBL" id="ERG64013.1"/>
    </source>
</evidence>
<dbReference type="RefSeq" id="WP_021010752.1">
    <property type="nucleotide sequence ID" value="NZ_ASHR01000026.1"/>
</dbReference>
<dbReference type="AlphaFoldDB" id="U1LAD1"/>
<dbReference type="GO" id="GO:0005886">
    <property type="term" value="C:plasma membrane"/>
    <property type="evidence" value="ECO:0007669"/>
    <property type="project" value="TreeGrafter"/>
</dbReference>
<dbReference type="SMART" id="SM00382">
    <property type="entry name" value="AAA"/>
    <property type="match status" value="1"/>
</dbReference>
<dbReference type="SUPFAM" id="SSF52540">
    <property type="entry name" value="P-loop containing nucleoside triphosphate hydrolases"/>
    <property type="match status" value="1"/>
</dbReference>
<comment type="caution">
    <text evidence="4">The sequence shown here is derived from an EMBL/GenBank/DDBJ whole genome shotgun (WGS) entry which is preliminary data.</text>
</comment>
<dbReference type="PANTHER" id="PTHR24220:SF659">
    <property type="entry name" value="TRANSPORTER, PUTATIVE-RELATED"/>
    <property type="match status" value="1"/>
</dbReference>
<keyword evidence="1" id="KW-0547">Nucleotide-binding</keyword>
<evidence type="ECO:0000313" key="5">
    <source>
        <dbReference type="Proteomes" id="UP000016462"/>
    </source>
</evidence>
<evidence type="ECO:0000259" key="3">
    <source>
        <dbReference type="PROSITE" id="PS50893"/>
    </source>
</evidence>
<feature type="domain" description="ABC transporter" evidence="3">
    <location>
        <begin position="9"/>
        <end position="252"/>
    </location>
</feature>
<dbReference type="GO" id="GO:0005524">
    <property type="term" value="F:ATP binding"/>
    <property type="evidence" value="ECO:0007669"/>
    <property type="project" value="UniProtKB-KW"/>
</dbReference>
<dbReference type="InterPro" id="IPR003593">
    <property type="entry name" value="AAA+_ATPase"/>
</dbReference>
<keyword evidence="2" id="KW-0067">ATP-binding</keyword>
<dbReference type="InterPro" id="IPR015854">
    <property type="entry name" value="ABC_transpr_LolD-like"/>
</dbReference>
<evidence type="ECO:0000256" key="2">
    <source>
        <dbReference type="ARBA" id="ARBA00022840"/>
    </source>
</evidence>
<dbReference type="GO" id="GO:0016887">
    <property type="term" value="F:ATP hydrolysis activity"/>
    <property type="evidence" value="ECO:0007669"/>
    <property type="project" value="InterPro"/>
</dbReference>
<organism evidence="4 5">
    <name type="scientific">Agrococcus pavilionensis RW1</name>
    <dbReference type="NCBI Taxonomy" id="1330458"/>
    <lineage>
        <taxon>Bacteria</taxon>
        <taxon>Bacillati</taxon>
        <taxon>Actinomycetota</taxon>
        <taxon>Actinomycetes</taxon>
        <taxon>Micrococcales</taxon>
        <taxon>Microbacteriaceae</taxon>
        <taxon>Agrococcus</taxon>
    </lineage>
</organism>
<dbReference type="InterPro" id="IPR003439">
    <property type="entry name" value="ABC_transporter-like_ATP-bd"/>
</dbReference>
<dbReference type="GO" id="GO:0022857">
    <property type="term" value="F:transmembrane transporter activity"/>
    <property type="evidence" value="ECO:0007669"/>
    <property type="project" value="TreeGrafter"/>
</dbReference>
<evidence type="ECO:0000256" key="1">
    <source>
        <dbReference type="ARBA" id="ARBA00022741"/>
    </source>
</evidence>
<protein>
    <submittedName>
        <fullName evidence="4">ABC transporter</fullName>
    </submittedName>
</protein>
<dbReference type="Gene3D" id="3.40.50.300">
    <property type="entry name" value="P-loop containing nucleotide triphosphate hydrolases"/>
    <property type="match status" value="1"/>
</dbReference>
<dbReference type="PANTHER" id="PTHR24220">
    <property type="entry name" value="IMPORT ATP-BINDING PROTEIN"/>
    <property type="match status" value="1"/>
</dbReference>
<proteinExistence type="predicted"/>
<sequence length="256" mass="27671">MQASGAPIVELAAVSKRYRGADDPRPALDDVDLTIHRGEIFGVIGESGAGKSTLLQVLSGLVVPDAGRVTVAGRDVGALGRRGLRELRRDIGVVFQGIHLLSSRTVRDNVRLALQLSPRSERPSRAAQAPAVDEMLEFVGLGHRGGHYPAQLSGGERQRVGLARALVARPALLLCDEPTSSLDTTTTADVLRVLARARDELGSTVIVITHDLDVVKALCDRAALLERGAVRELFTVARSDYRSMPSYREQVRRELM</sequence>
<accession>U1LAD1</accession>
<gene>
    <name evidence="4" type="ORF">L332_06400</name>
</gene>
<name>U1LAD1_9MICO</name>
<dbReference type="EMBL" id="ASHR01000026">
    <property type="protein sequence ID" value="ERG64013.1"/>
    <property type="molecule type" value="Genomic_DNA"/>
</dbReference>
<reference evidence="4 5" key="1">
    <citation type="journal article" date="2013" name="Genome Announc.">
        <title>First draft genome sequence from a member of the genus agrococcus, isolated from modern microbialites.</title>
        <authorList>
            <person name="White R.A.III."/>
            <person name="Grassa C.J."/>
            <person name="Suttle C.A."/>
        </authorList>
    </citation>
    <scope>NUCLEOTIDE SEQUENCE [LARGE SCALE GENOMIC DNA]</scope>
    <source>
        <strain evidence="4 5">RW1</strain>
    </source>
</reference>
<dbReference type="OrthoDB" id="4283894at2"/>
<dbReference type="Pfam" id="PF00005">
    <property type="entry name" value="ABC_tran"/>
    <property type="match status" value="1"/>
</dbReference>
<dbReference type="PROSITE" id="PS00211">
    <property type="entry name" value="ABC_TRANSPORTER_1"/>
    <property type="match status" value="1"/>
</dbReference>
<keyword evidence="5" id="KW-1185">Reference proteome</keyword>
<dbReference type="Proteomes" id="UP000016462">
    <property type="component" value="Unassembled WGS sequence"/>
</dbReference>
<dbReference type="InterPro" id="IPR027417">
    <property type="entry name" value="P-loop_NTPase"/>
</dbReference>
<dbReference type="InterPro" id="IPR017871">
    <property type="entry name" value="ABC_transporter-like_CS"/>
</dbReference>